<feature type="compositionally biased region" description="Polar residues" evidence="4">
    <location>
        <begin position="19"/>
        <end position="30"/>
    </location>
</feature>
<feature type="coiled-coil region" evidence="3">
    <location>
        <begin position="292"/>
        <end position="383"/>
    </location>
</feature>
<dbReference type="Pfam" id="PF25555">
    <property type="entry name" value="RAB3A-like_C"/>
    <property type="match status" value="1"/>
</dbReference>
<dbReference type="SUPFAM" id="SSF144284">
    <property type="entry name" value="Sec2 N-terminal region"/>
    <property type="match status" value="1"/>
</dbReference>
<dbReference type="PANTHER" id="PTHR14430">
    <property type="entry name" value="RABIN3-RELATED"/>
    <property type="match status" value="1"/>
</dbReference>
<comment type="similarity">
    <text evidence="2">Belongs to the SEC2 family.</text>
</comment>
<feature type="compositionally biased region" description="Polar residues" evidence="4">
    <location>
        <begin position="116"/>
        <end position="140"/>
    </location>
</feature>
<evidence type="ECO:0000256" key="4">
    <source>
        <dbReference type="SAM" id="MobiDB-lite"/>
    </source>
</evidence>
<feature type="compositionally biased region" description="Polar residues" evidence="4">
    <location>
        <begin position="155"/>
        <end position="171"/>
    </location>
</feature>
<dbReference type="GO" id="GO:0070319">
    <property type="term" value="C:Golgi to plasma membrane transport vesicle"/>
    <property type="evidence" value="ECO:0007669"/>
    <property type="project" value="TreeGrafter"/>
</dbReference>
<dbReference type="InterPro" id="IPR040351">
    <property type="entry name" value="RAB3IL/RAB3IP/Sec2"/>
</dbReference>
<dbReference type="InterPro" id="IPR009449">
    <property type="entry name" value="Sec2_N"/>
</dbReference>
<protein>
    <recommendedName>
        <fullName evidence="5">GDP/GTP exchange factor Sec2 N-terminal domain-containing protein</fullName>
    </recommendedName>
</protein>
<dbReference type="GO" id="GO:0005085">
    <property type="term" value="F:guanyl-nucleotide exchange factor activity"/>
    <property type="evidence" value="ECO:0007669"/>
    <property type="project" value="InterPro"/>
</dbReference>
<keyword evidence="7" id="KW-1185">Reference proteome</keyword>
<dbReference type="Proteomes" id="UP000005408">
    <property type="component" value="Unassembled WGS sequence"/>
</dbReference>
<proteinExistence type="inferred from homology"/>
<evidence type="ECO:0000256" key="2">
    <source>
        <dbReference type="ARBA" id="ARBA00025794"/>
    </source>
</evidence>
<dbReference type="AlphaFoldDB" id="A0A8W8JNU6"/>
<reference evidence="6" key="1">
    <citation type="submission" date="2022-08" db="UniProtKB">
        <authorList>
            <consortium name="EnsemblMetazoa"/>
        </authorList>
    </citation>
    <scope>IDENTIFICATION</scope>
    <source>
        <strain evidence="6">05x7-T-G4-1.051#20</strain>
    </source>
</reference>
<dbReference type="Gene3D" id="1.20.5.4880">
    <property type="match status" value="1"/>
</dbReference>
<dbReference type="Pfam" id="PF06428">
    <property type="entry name" value="Sec2p"/>
    <property type="match status" value="1"/>
</dbReference>
<dbReference type="EnsemblMetazoa" id="G19726.3">
    <property type="protein sequence ID" value="G19726.3:cds"/>
    <property type="gene ID" value="G19726"/>
</dbReference>
<organism evidence="6 7">
    <name type="scientific">Magallana gigas</name>
    <name type="common">Pacific oyster</name>
    <name type="synonym">Crassostrea gigas</name>
    <dbReference type="NCBI Taxonomy" id="29159"/>
    <lineage>
        <taxon>Eukaryota</taxon>
        <taxon>Metazoa</taxon>
        <taxon>Spiralia</taxon>
        <taxon>Lophotrochozoa</taxon>
        <taxon>Mollusca</taxon>
        <taxon>Bivalvia</taxon>
        <taxon>Autobranchia</taxon>
        <taxon>Pteriomorphia</taxon>
        <taxon>Ostreida</taxon>
        <taxon>Ostreoidea</taxon>
        <taxon>Ostreidae</taxon>
        <taxon>Magallana</taxon>
    </lineage>
</organism>
<feature type="region of interest" description="Disordered" evidence="4">
    <location>
        <begin position="405"/>
        <end position="433"/>
    </location>
</feature>
<name>A0A8W8JNU6_MAGGI</name>
<feature type="compositionally biased region" description="Basic and acidic residues" evidence="4">
    <location>
        <begin position="141"/>
        <end position="154"/>
    </location>
</feature>
<dbReference type="PANTHER" id="PTHR14430:SF0">
    <property type="entry name" value="SEC2P DOMAIN-CONTAINING PROTEIN"/>
    <property type="match status" value="1"/>
</dbReference>
<feature type="compositionally biased region" description="Basic and acidic residues" evidence="4">
    <location>
        <begin position="218"/>
        <end position="235"/>
    </location>
</feature>
<feature type="domain" description="GDP/GTP exchange factor Sec2 N-terminal" evidence="5">
    <location>
        <begin position="283"/>
        <end position="375"/>
    </location>
</feature>
<evidence type="ECO:0000256" key="1">
    <source>
        <dbReference type="ARBA" id="ARBA00023054"/>
    </source>
</evidence>
<feature type="compositionally biased region" description="Polar residues" evidence="4">
    <location>
        <begin position="71"/>
        <end position="81"/>
    </location>
</feature>
<keyword evidence="1 3" id="KW-0175">Coiled coil</keyword>
<evidence type="ECO:0000313" key="7">
    <source>
        <dbReference type="Proteomes" id="UP000005408"/>
    </source>
</evidence>
<evidence type="ECO:0000313" key="6">
    <source>
        <dbReference type="EnsemblMetazoa" id="G19726.3:cds"/>
    </source>
</evidence>
<feature type="compositionally biased region" description="Polar residues" evidence="4">
    <location>
        <begin position="178"/>
        <end position="194"/>
    </location>
</feature>
<sequence length="599" mass="67364">MAGHFPSGASDKSALLHDQNMNNNSPSKQIPSPGGKEPPVFILSSPQAIPSPISGSPVLKHNPITPPLLQKIQSTSPQKSPSIPHKNFIPPGQGQSCVPLTAPVNADSKLVAPISNGGQKTSSKPLENVQRQPAVIQTNPKTEKPKSLDLRTQDDNYNQDSSGNMALQQLKSAALPTEMQQKSAALPTEMQQKSAALPTEMQHKNVALPTERNGGSVVKEEGSDSTSDSERRPDLSKYRIRRGLTFCTDPEEGDNDTGPVELRHHRRGELRHAMSEVLPNEVRLRKRSQTMANVKEHAYGRLQEELSKAQEELKLKDEECEKLLKVRDQMCEELEELTASLFEEANNMVQDANIKRMHSEKRLIEAQQQIEVLQAEVVALKQLVLTSTPSSPNKHLHPQIAATMSMEKEKPKSSKPFWKTHRRSTSHHEFTKEARQEVEAQQEAKADRCKEIDSTIYEEFVEWRRTPSLELSTAFLNRMYVEDIGPCLNFSNVALAEKVKSCVASNSLTIEPIPGDSSYPRRCRLTENNKLCNYKIKLGENSDWYSISQLCRNRIAAVCDFYTYIRYIYQGLVKSEDKEAFYEIVRLRKKMALSRLGYS</sequence>
<evidence type="ECO:0000259" key="5">
    <source>
        <dbReference type="Pfam" id="PF06428"/>
    </source>
</evidence>
<accession>A0A8W8JNU6</accession>
<dbReference type="GO" id="GO:0006887">
    <property type="term" value="P:exocytosis"/>
    <property type="evidence" value="ECO:0007669"/>
    <property type="project" value="TreeGrafter"/>
</dbReference>
<evidence type="ECO:0000256" key="3">
    <source>
        <dbReference type="SAM" id="Coils"/>
    </source>
</evidence>
<feature type="region of interest" description="Disordered" evidence="4">
    <location>
        <begin position="1"/>
        <end position="235"/>
    </location>
</feature>